<evidence type="ECO:0000256" key="4">
    <source>
        <dbReference type="RuleBase" id="RU361185"/>
    </source>
</evidence>
<dbReference type="Pfam" id="PF01055">
    <property type="entry name" value="Glyco_hydro_31_2nd"/>
    <property type="match status" value="1"/>
</dbReference>
<comment type="similarity">
    <text evidence="1 4">Belongs to the glycosyl hydrolase 31 family.</text>
</comment>
<dbReference type="Gene3D" id="3.20.20.70">
    <property type="entry name" value="Aldolase class I"/>
    <property type="match status" value="1"/>
</dbReference>
<gene>
    <name evidence="6" type="ORF">ACFO5R_14935</name>
</gene>
<organism evidence="6 7">
    <name type="scientific">Halosolutus amylolyticus</name>
    <dbReference type="NCBI Taxonomy" id="2932267"/>
    <lineage>
        <taxon>Archaea</taxon>
        <taxon>Methanobacteriati</taxon>
        <taxon>Methanobacteriota</taxon>
        <taxon>Stenosarchaea group</taxon>
        <taxon>Halobacteria</taxon>
        <taxon>Halobacteriales</taxon>
        <taxon>Natrialbaceae</taxon>
        <taxon>Halosolutus</taxon>
    </lineage>
</organism>
<keyword evidence="3 4" id="KW-0326">Glycosidase</keyword>
<dbReference type="PANTHER" id="PTHR43053:SF3">
    <property type="entry name" value="ALPHA-GALACTOSIDASE C-RELATED"/>
    <property type="match status" value="1"/>
</dbReference>
<keyword evidence="2 4" id="KW-0378">Hydrolase</keyword>
<dbReference type="CDD" id="cd14791">
    <property type="entry name" value="GH36"/>
    <property type="match status" value="1"/>
</dbReference>
<dbReference type="AlphaFoldDB" id="A0ABD5PRY4"/>
<reference evidence="6 7" key="1">
    <citation type="journal article" date="2019" name="Int. J. Syst. Evol. Microbiol.">
        <title>The Global Catalogue of Microorganisms (GCM) 10K type strain sequencing project: providing services to taxonomists for standard genome sequencing and annotation.</title>
        <authorList>
            <consortium name="The Broad Institute Genomics Platform"/>
            <consortium name="The Broad Institute Genome Sequencing Center for Infectious Disease"/>
            <person name="Wu L."/>
            <person name="Ma J."/>
        </authorList>
    </citation>
    <scope>NUCLEOTIDE SEQUENCE [LARGE SCALE GENOMIC DNA]</scope>
    <source>
        <strain evidence="6 7">WLHS5</strain>
    </source>
</reference>
<evidence type="ECO:0000313" key="7">
    <source>
        <dbReference type="Proteomes" id="UP001595898"/>
    </source>
</evidence>
<dbReference type="InterPro" id="IPR000322">
    <property type="entry name" value="Glyco_hydro_31_TIM"/>
</dbReference>
<dbReference type="PANTHER" id="PTHR43053">
    <property type="entry name" value="GLYCOSIDASE FAMILY 31"/>
    <property type="match status" value="1"/>
</dbReference>
<proteinExistence type="inferred from homology"/>
<evidence type="ECO:0000256" key="3">
    <source>
        <dbReference type="ARBA" id="ARBA00023295"/>
    </source>
</evidence>
<sequence>MKEISTDGSTVRCDPAGGSFSLSDSSGELLSGRFDVAATPGSTTVAIDDVSTTARAGGIALSLTLANEGDDPVSLDRLSLTCDAAFGAEARVFRHGYQSWSPTGTLPVGERFPAEDPDNAPMMVDLAAPEDRRTSSYLTGFVEGDRALTIGFLQHERFCTRFDVVDDADGVHEVVAVCPFEGRSLDPGETLSVPTLWIDAGRDLQAGLTALADLIGAEMDARVPDAVPTGWCSWYHYFTDVTEADVRENLQELREWGIPVDVVQLDDGYMEAFGDWRSIADGFSDMAALASDVESAGYRPGLWLAPFYVEDGATLYAEHPDWFVTEPGSADEAIADGSSSAVGDPVDGGFRAGSKLYGLDTTHPEVQEWLRETVETIVDDWGFSYLKLDFLFAAALPGDRYDPDATRFEAYRRGVEIIDETVGDDVFLLGCGAPLAPSVGRFDAMRIGPDTDPVWETEGEAASQPALKNAVRNTLTRQFLHRRWWVNDPDCQLVRETSDLTDAEREAFAALVATTGGVGIFSDRLAEIDPAGRRLLERSLPPAETGVVEGLAAERFPSRVVCDRPGDGTTTVALFNWADDPRSIAFDARDYLDGASAETDAVVLWDGFEGRVLEGPTVERELPAHGAAVFAIVPADAGELVGDAATLTGGSDRIDDSALADGYLRAGVDGADVVFRTE</sequence>
<evidence type="ECO:0000256" key="1">
    <source>
        <dbReference type="ARBA" id="ARBA00007806"/>
    </source>
</evidence>
<evidence type="ECO:0000313" key="6">
    <source>
        <dbReference type="EMBL" id="MFC4543223.1"/>
    </source>
</evidence>
<accession>A0ABD5PRY4</accession>
<keyword evidence="7" id="KW-1185">Reference proteome</keyword>
<evidence type="ECO:0000256" key="2">
    <source>
        <dbReference type="ARBA" id="ARBA00022801"/>
    </source>
</evidence>
<name>A0ABD5PRY4_9EURY</name>
<dbReference type="SUPFAM" id="SSF51445">
    <property type="entry name" value="(Trans)glycosidases"/>
    <property type="match status" value="1"/>
</dbReference>
<dbReference type="InterPro" id="IPR002252">
    <property type="entry name" value="Glyco_hydro_36"/>
</dbReference>
<dbReference type="EMBL" id="JBHSFA010000007">
    <property type="protein sequence ID" value="MFC4543223.1"/>
    <property type="molecule type" value="Genomic_DNA"/>
</dbReference>
<dbReference type="InterPro" id="IPR050985">
    <property type="entry name" value="Alpha-glycosidase_related"/>
</dbReference>
<dbReference type="Proteomes" id="UP001595898">
    <property type="component" value="Unassembled WGS sequence"/>
</dbReference>
<dbReference type="InterPro" id="IPR013785">
    <property type="entry name" value="Aldolase_TIM"/>
</dbReference>
<evidence type="ECO:0000259" key="5">
    <source>
        <dbReference type="Pfam" id="PF01055"/>
    </source>
</evidence>
<dbReference type="InterPro" id="IPR017853">
    <property type="entry name" value="GH"/>
</dbReference>
<dbReference type="RefSeq" id="WP_250140098.1">
    <property type="nucleotide sequence ID" value="NZ_JALIQP010000002.1"/>
</dbReference>
<feature type="domain" description="Glycoside hydrolase family 31 TIM barrel" evidence="5">
    <location>
        <begin position="232"/>
        <end position="390"/>
    </location>
</feature>
<protein>
    <submittedName>
        <fullName evidence="6">TIM-barrel domain-containing protein</fullName>
    </submittedName>
</protein>
<comment type="caution">
    <text evidence="6">The sequence shown here is derived from an EMBL/GenBank/DDBJ whole genome shotgun (WGS) entry which is preliminary data.</text>
</comment>
<dbReference type="GO" id="GO:0004557">
    <property type="term" value="F:alpha-galactosidase activity"/>
    <property type="evidence" value="ECO:0007669"/>
    <property type="project" value="UniProtKB-ARBA"/>
</dbReference>